<keyword evidence="2" id="KW-0732">Signal</keyword>
<dbReference type="EMBL" id="JBHSDC010000003">
    <property type="protein sequence ID" value="MFC4231244.1"/>
    <property type="molecule type" value="Genomic_DNA"/>
</dbReference>
<keyword evidence="5" id="KW-1185">Reference proteome</keyword>
<dbReference type="Pfam" id="PF13205">
    <property type="entry name" value="Big_5"/>
    <property type="match status" value="6"/>
</dbReference>
<organism evidence="4 5">
    <name type="scientific">Parasediminibacterium paludis</name>
    <dbReference type="NCBI Taxonomy" id="908966"/>
    <lineage>
        <taxon>Bacteria</taxon>
        <taxon>Pseudomonadati</taxon>
        <taxon>Bacteroidota</taxon>
        <taxon>Chitinophagia</taxon>
        <taxon>Chitinophagales</taxon>
        <taxon>Chitinophagaceae</taxon>
        <taxon>Parasediminibacterium</taxon>
    </lineage>
</organism>
<feature type="domain" description="SbsA Ig-like" evidence="3">
    <location>
        <begin position="375"/>
        <end position="479"/>
    </location>
</feature>
<feature type="domain" description="SbsA Ig-like" evidence="3">
    <location>
        <begin position="55"/>
        <end position="153"/>
    </location>
</feature>
<feature type="domain" description="SbsA Ig-like" evidence="3">
    <location>
        <begin position="158"/>
        <end position="259"/>
    </location>
</feature>
<feature type="domain" description="SbsA Ig-like" evidence="3">
    <location>
        <begin position="590"/>
        <end position="692"/>
    </location>
</feature>
<comment type="caution">
    <text evidence="4">The sequence shown here is derived from an EMBL/GenBank/DDBJ whole genome shotgun (WGS) entry which is preliminary data.</text>
</comment>
<dbReference type="InterPro" id="IPR014755">
    <property type="entry name" value="Cu-Rt/internalin_Ig-like"/>
</dbReference>
<feature type="domain" description="SbsA Ig-like" evidence="3">
    <location>
        <begin position="267"/>
        <end position="369"/>
    </location>
</feature>
<gene>
    <name evidence="4" type="ORF">ACFOW1_05040</name>
</gene>
<dbReference type="Proteomes" id="UP001595906">
    <property type="component" value="Unassembled WGS sequence"/>
</dbReference>
<sequence length="941" mass="96360">MKKNAYTFTQKSHFTIRGICKLLYNQWLIASLLIISLASGCKKIDEQTGVTGVCPIVISTSPINNAAGVSLSTTVSATFNEAINTASLNAVTFTLRQGTTPIAAVMAYNGVTATLTPTNKLAPNTQYTATITMGVKDMASNSPLADYVWNFTTGPDPAPTVTSTDPLNLATGVAFNKKISFSFSKVMDSASVVTNFTLTNTSLGGTTVAGTTTYTTNTGVFTPATSLIPNTTYTATITNGAKDPSGIRLANNYIWSFTTGALPAIISPTVIATDPTNSATGVAFNKKVSVTFNTVMDATTISATTFILNNTSAGGSAISGAVTYAGAIAVFTPLVNLLPNTTYTGTITTGTKDLAGNPLLNNYTWNFTTGGAPDIISPIVINTDPTNFATGVALNKTVAANFNKVMDATTITTATFTLANTTLGGTPVVGTVSYSGTTALFNPIVNLLPSTTYTATITMGAKDLAGNSVVNNYTWSFTTGIVVDAIPPTVITTDPLNLATNVALDKNITATFSKAIDPTTINTNTFTLKQGANSITGLVTYTGMVATFNPSINLLPNTVYTATITNSVKDLAGNTMVSNYVWTFTTAVFDIVPPKVISTDPLNNTTGVAIDKKVTAAFSKPIDPLTINTLTFTLKNGAIPVTGNVTYVSTTATFTPSANLLATTVYTATITTGVKDVAGNAIVSNYVWQFTTAPQVLPPPNLGSMAIFGAFGGNAGVTNQGIFTVINGSIGSTAASTLITGFHDGTTGDVYTETPLNKGLVAGRIYTAPPTPGNATSAAIATQALADATVTYNSISPASKPGGTDPGAGELGGLTLQPGIYKAAGGTFNITNGPLVLDAKGDANAVWIFQTAAGLTVGTAGPAGAKSVLLINGGQAKNIFWYVGSAAVINGAGGGVMTGTIIANSGITFSTAGNVVQTVLNGRAISLVSSVTMVNTTVNVQ</sequence>
<dbReference type="InterPro" id="IPR021884">
    <property type="entry name" value="Ice-bd_prot"/>
</dbReference>
<reference evidence="5" key="1">
    <citation type="journal article" date="2019" name="Int. J. Syst. Evol. Microbiol.">
        <title>The Global Catalogue of Microorganisms (GCM) 10K type strain sequencing project: providing services to taxonomists for standard genome sequencing and annotation.</title>
        <authorList>
            <consortium name="The Broad Institute Genomics Platform"/>
            <consortium name="The Broad Institute Genome Sequencing Center for Infectious Disease"/>
            <person name="Wu L."/>
            <person name="Ma J."/>
        </authorList>
    </citation>
    <scope>NUCLEOTIDE SEQUENCE [LARGE SCALE GENOMIC DNA]</scope>
    <source>
        <strain evidence="5">CECT 8010</strain>
    </source>
</reference>
<proteinExistence type="inferred from homology"/>
<evidence type="ECO:0000259" key="3">
    <source>
        <dbReference type="Pfam" id="PF13205"/>
    </source>
</evidence>
<accession>A0ABV8PUI2</accession>
<evidence type="ECO:0000313" key="5">
    <source>
        <dbReference type="Proteomes" id="UP001595906"/>
    </source>
</evidence>
<dbReference type="RefSeq" id="WP_379012631.1">
    <property type="nucleotide sequence ID" value="NZ_JBHSDC010000003.1"/>
</dbReference>
<dbReference type="InterPro" id="IPR032812">
    <property type="entry name" value="SbsA_Ig"/>
</dbReference>
<dbReference type="Gene3D" id="2.60.40.1220">
    <property type="match status" value="6"/>
</dbReference>
<evidence type="ECO:0000256" key="1">
    <source>
        <dbReference type="ARBA" id="ARBA00005445"/>
    </source>
</evidence>
<protein>
    <submittedName>
        <fullName evidence="4">Ig-like domain-containing protein</fullName>
    </submittedName>
</protein>
<name>A0ABV8PUI2_9BACT</name>
<evidence type="ECO:0000313" key="4">
    <source>
        <dbReference type="EMBL" id="MFC4231244.1"/>
    </source>
</evidence>
<dbReference type="Pfam" id="PF11999">
    <property type="entry name" value="Ice_binding"/>
    <property type="match status" value="1"/>
</dbReference>
<feature type="domain" description="SbsA Ig-like" evidence="3">
    <location>
        <begin position="484"/>
        <end position="586"/>
    </location>
</feature>
<evidence type="ECO:0000256" key="2">
    <source>
        <dbReference type="ARBA" id="ARBA00022729"/>
    </source>
</evidence>
<comment type="similarity">
    <text evidence="1">Belongs to the ice-binding protein family.</text>
</comment>